<comment type="similarity">
    <text evidence="1">Belongs to the class IV-like SAM-binding methyltransferase superfamily. RNA methyltransferase TrmH family.</text>
</comment>
<dbReference type="InterPro" id="IPR001537">
    <property type="entry name" value="SpoU_MeTrfase"/>
</dbReference>
<evidence type="ECO:0000256" key="1">
    <source>
        <dbReference type="ARBA" id="ARBA00007228"/>
    </source>
</evidence>
<dbReference type="PANTHER" id="PTHR43191">
    <property type="entry name" value="RRNA METHYLTRANSFERASE 3"/>
    <property type="match status" value="1"/>
</dbReference>
<reference evidence="6" key="2">
    <citation type="journal article" date="2021" name="PeerJ">
        <title>Extensive microbial diversity within the chicken gut microbiome revealed by metagenomics and culture.</title>
        <authorList>
            <person name="Gilroy R."/>
            <person name="Ravi A."/>
            <person name="Getino M."/>
            <person name="Pursley I."/>
            <person name="Horton D.L."/>
            <person name="Alikhan N.F."/>
            <person name="Baker D."/>
            <person name="Gharbi K."/>
            <person name="Hall N."/>
            <person name="Watson M."/>
            <person name="Adriaenssens E.M."/>
            <person name="Foster-Nyarko E."/>
            <person name="Jarju S."/>
            <person name="Secka A."/>
            <person name="Antonio M."/>
            <person name="Oren A."/>
            <person name="Chaudhuri R.R."/>
            <person name="La Ragione R."/>
            <person name="Hildebrand F."/>
            <person name="Pallen M.J."/>
        </authorList>
    </citation>
    <scope>NUCLEOTIDE SEQUENCE</scope>
    <source>
        <strain evidence="6">21143</strain>
    </source>
</reference>
<dbReference type="Gene3D" id="3.40.1280.10">
    <property type="match status" value="1"/>
</dbReference>
<comment type="caution">
    <text evidence="6">The sequence shown here is derived from an EMBL/GenBank/DDBJ whole genome shotgun (WGS) entry which is preliminary data.</text>
</comment>
<dbReference type="GO" id="GO:0032259">
    <property type="term" value="P:methylation"/>
    <property type="evidence" value="ECO:0007669"/>
    <property type="project" value="UniProtKB-KW"/>
</dbReference>
<evidence type="ECO:0000313" key="7">
    <source>
        <dbReference type="Proteomes" id="UP000886722"/>
    </source>
</evidence>
<sequence length="248" mass="27267">MLSKNKIKFIQSLERKKARKEYGCFLAEGNKLVEDTIVAFSCKLLVATSEWLQAHPQVQADEVVEASPDEICRASLLSSPQDVIAVYEIPQYTVQPTSLSQQLVLALDTVQDPGNLGTIVRIADWYGIEHILCSPLCADLYNPKVVQATMGALARVQIHYVELVDFLPQIKAPIYGTFLDGENIYTQSLTPSGIIVMGNEGNGISPEIRSLVTHTLFLPSYPEGRATSESLNVAVATAVVCSEFRRPK</sequence>
<dbReference type="InterPro" id="IPR029064">
    <property type="entry name" value="Ribosomal_eL30-like_sf"/>
</dbReference>
<dbReference type="GO" id="GO:0006396">
    <property type="term" value="P:RNA processing"/>
    <property type="evidence" value="ECO:0007669"/>
    <property type="project" value="InterPro"/>
</dbReference>
<accession>A0A9D1GD07</accession>
<proteinExistence type="inferred from homology"/>
<dbReference type="Pfam" id="PF22435">
    <property type="entry name" value="MRM3-like_sub_bind"/>
    <property type="match status" value="1"/>
</dbReference>
<dbReference type="GO" id="GO:0003723">
    <property type="term" value="F:RNA binding"/>
    <property type="evidence" value="ECO:0007669"/>
    <property type="project" value="InterPro"/>
</dbReference>
<dbReference type="GO" id="GO:0008173">
    <property type="term" value="F:RNA methyltransferase activity"/>
    <property type="evidence" value="ECO:0007669"/>
    <property type="project" value="InterPro"/>
</dbReference>
<keyword evidence="3" id="KW-0808">Transferase</keyword>
<dbReference type="AlphaFoldDB" id="A0A9D1GD07"/>
<reference evidence="6" key="1">
    <citation type="submission" date="2020-10" db="EMBL/GenBank/DDBJ databases">
        <authorList>
            <person name="Gilroy R."/>
        </authorList>
    </citation>
    <scope>NUCLEOTIDE SEQUENCE</scope>
    <source>
        <strain evidence="6">21143</strain>
    </source>
</reference>
<name>A0A9D1GD07_9BACT</name>
<dbReference type="Pfam" id="PF00588">
    <property type="entry name" value="SpoU_methylase"/>
    <property type="match status" value="1"/>
</dbReference>
<evidence type="ECO:0000256" key="3">
    <source>
        <dbReference type="ARBA" id="ARBA00022679"/>
    </source>
</evidence>
<dbReference type="SUPFAM" id="SSF55315">
    <property type="entry name" value="L30e-like"/>
    <property type="match status" value="1"/>
</dbReference>
<gene>
    <name evidence="6" type="ORF">IAD06_02260</name>
</gene>
<protein>
    <submittedName>
        <fullName evidence="6">RNA methyltransferase</fullName>
    </submittedName>
</protein>
<organism evidence="6 7">
    <name type="scientific">Candidatus Caccoplasma intestinavium</name>
    <dbReference type="NCBI Taxonomy" id="2840716"/>
    <lineage>
        <taxon>Bacteria</taxon>
        <taxon>Pseudomonadati</taxon>
        <taxon>Bacteroidota</taxon>
        <taxon>Bacteroidia</taxon>
        <taxon>Bacteroidales</taxon>
        <taxon>Bacteroidaceae</taxon>
        <taxon>Bacteroidaceae incertae sedis</taxon>
        <taxon>Candidatus Caccoplasma</taxon>
    </lineage>
</organism>
<dbReference type="EMBL" id="DVKT01000015">
    <property type="protein sequence ID" value="HIT38852.1"/>
    <property type="molecule type" value="Genomic_DNA"/>
</dbReference>
<dbReference type="Gene3D" id="3.30.1330.30">
    <property type="match status" value="1"/>
</dbReference>
<dbReference type="InterPro" id="IPR051259">
    <property type="entry name" value="rRNA_Methyltransferase"/>
</dbReference>
<evidence type="ECO:0000313" key="6">
    <source>
        <dbReference type="EMBL" id="HIT38852.1"/>
    </source>
</evidence>
<feature type="domain" description="MRM3-like substrate binding" evidence="5">
    <location>
        <begin position="5"/>
        <end position="85"/>
    </location>
</feature>
<feature type="domain" description="tRNA/rRNA methyltransferase SpoU type" evidence="4">
    <location>
        <begin position="103"/>
        <end position="241"/>
    </location>
</feature>
<dbReference type="SUPFAM" id="SSF75217">
    <property type="entry name" value="alpha/beta knot"/>
    <property type="match status" value="1"/>
</dbReference>
<dbReference type="InterPro" id="IPR029028">
    <property type="entry name" value="Alpha/beta_knot_MTases"/>
</dbReference>
<dbReference type="PANTHER" id="PTHR43191:SF2">
    <property type="entry name" value="RRNA METHYLTRANSFERASE 3, MITOCHONDRIAL"/>
    <property type="match status" value="1"/>
</dbReference>
<dbReference type="CDD" id="cd18109">
    <property type="entry name" value="SpoU-like_RNA-MTase"/>
    <property type="match status" value="1"/>
</dbReference>
<evidence type="ECO:0000256" key="2">
    <source>
        <dbReference type="ARBA" id="ARBA00022603"/>
    </source>
</evidence>
<dbReference type="InterPro" id="IPR029026">
    <property type="entry name" value="tRNA_m1G_MTases_N"/>
</dbReference>
<evidence type="ECO:0000259" key="5">
    <source>
        <dbReference type="Pfam" id="PF22435"/>
    </source>
</evidence>
<evidence type="ECO:0000259" key="4">
    <source>
        <dbReference type="Pfam" id="PF00588"/>
    </source>
</evidence>
<dbReference type="Proteomes" id="UP000886722">
    <property type="component" value="Unassembled WGS sequence"/>
</dbReference>
<dbReference type="InterPro" id="IPR053888">
    <property type="entry name" value="MRM3-like_sub_bind"/>
</dbReference>
<keyword evidence="2 6" id="KW-0489">Methyltransferase</keyword>